<organism evidence="1 2">
    <name type="scientific">Ancylostoma ceylanicum</name>
    <dbReference type="NCBI Taxonomy" id="53326"/>
    <lineage>
        <taxon>Eukaryota</taxon>
        <taxon>Metazoa</taxon>
        <taxon>Ecdysozoa</taxon>
        <taxon>Nematoda</taxon>
        <taxon>Chromadorea</taxon>
        <taxon>Rhabditida</taxon>
        <taxon>Rhabditina</taxon>
        <taxon>Rhabditomorpha</taxon>
        <taxon>Strongyloidea</taxon>
        <taxon>Ancylostomatidae</taxon>
        <taxon>Ancylostomatinae</taxon>
        <taxon>Ancylostoma</taxon>
    </lineage>
</organism>
<reference evidence="2" key="1">
    <citation type="journal article" date="2015" name="Nat. Genet.">
        <title>The genome and transcriptome of the zoonotic hookworm Ancylostoma ceylanicum identify infection-specific gene families.</title>
        <authorList>
            <person name="Schwarz E.M."/>
            <person name="Hu Y."/>
            <person name="Antoshechkin I."/>
            <person name="Miller M.M."/>
            <person name="Sternberg P.W."/>
            <person name="Aroian R.V."/>
        </authorList>
    </citation>
    <scope>NUCLEOTIDE SEQUENCE</scope>
    <source>
        <strain evidence="2">HY135</strain>
    </source>
</reference>
<keyword evidence="2" id="KW-1185">Reference proteome</keyword>
<feature type="non-terminal residue" evidence="1">
    <location>
        <position position="1"/>
    </location>
</feature>
<accession>A0A016WSF7</accession>
<evidence type="ECO:0000313" key="2">
    <source>
        <dbReference type="Proteomes" id="UP000024635"/>
    </source>
</evidence>
<dbReference type="Proteomes" id="UP000024635">
    <property type="component" value="Unassembled WGS sequence"/>
</dbReference>
<dbReference type="EMBL" id="JARK01000138">
    <property type="protein sequence ID" value="EYC42217.1"/>
    <property type="molecule type" value="Genomic_DNA"/>
</dbReference>
<gene>
    <name evidence="1" type="primary">Acey_s0538.g3126</name>
    <name evidence="1" type="ORF">Y032_0538g3126</name>
</gene>
<evidence type="ECO:0000313" key="1">
    <source>
        <dbReference type="EMBL" id="EYC42217.1"/>
    </source>
</evidence>
<dbReference type="OrthoDB" id="5874215at2759"/>
<sequence>YSHCIGNAATEQRPIDDVLDNNSYDQIDSDRVDDITSSTQISRHDKILYYASYIHHFGISSEEVSMMEDLMTVLYGFPPPITYHTDINSLQQSLLKTFEITKHYFCGMCKQKLDGPLEKCQRKGCPLQRRRIKRTKRSDRVEVQVMNVRPQVEDIICENLASIVRFHQRLHNSEIGWTEMQRLDTHMYAT</sequence>
<protein>
    <submittedName>
        <fullName evidence="1">Uncharacterized protein</fullName>
    </submittedName>
</protein>
<dbReference type="AlphaFoldDB" id="A0A016WSF7"/>
<name>A0A016WSF7_9BILA</name>
<comment type="caution">
    <text evidence="1">The sequence shown here is derived from an EMBL/GenBank/DDBJ whole genome shotgun (WGS) entry which is preliminary data.</text>
</comment>
<proteinExistence type="predicted"/>